<dbReference type="InParanoid" id="A0A251SBM2"/>
<sequence length="74" mass="8531">MLKRNIMSCNILIGGFVQTGELDQARKLFDDMSERNIAMWNAKVAGLAYFECNEEALRLLFEMRVSGFYPNVYS</sequence>
<dbReference type="Pfam" id="PF01535">
    <property type="entry name" value="PPR"/>
    <property type="match status" value="1"/>
</dbReference>
<keyword evidence="4" id="KW-1185">Reference proteome</keyword>
<gene>
    <name evidence="3" type="ORF">HannXRQ_Chr15g0476071</name>
</gene>
<dbReference type="GO" id="GO:0009451">
    <property type="term" value="P:RNA modification"/>
    <property type="evidence" value="ECO:0007669"/>
    <property type="project" value="InterPro"/>
</dbReference>
<protein>
    <submittedName>
        <fullName evidence="3">Putative pentatricopeptide repeat protein</fullName>
    </submittedName>
</protein>
<dbReference type="OMA" id="AMWNAKV"/>
<dbReference type="Proteomes" id="UP000215914">
    <property type="component" value="Chromosome 15"/>
</dbReference>
<reference evidence="4" key="1">
    <citation type="journal article" date="2017" name="Nature">
        <title>The sunflower genome provides insights into oil metabolism, flowering and Asterid evolution.</title>
        <authorList>
            <person name="Badouin H."/>
            <person name="Gouzy J."/>
            <person name="Grassa C.J."/>
            <person name="Murat F."/>
            <person name="Staton S.E."/>
            <person name="Cottret L."/>
            <person name="Lelandais-Briere C."/>
            <person name="Owens G.L."/>
            <person name="Carrere S."/>
            <person name="Mayjonade B."/>
            <person name="Legrand L."/>
            <person name="Gill N."/>
            <person name="Kane N.C."/>
            <person name="Bowers J.E."/>
            <person name="Hubner S."/>
            <person name="Bellec A."/>
            <person name="Berard A."/>
            <person name="Berges H."/>
            <person name="Blanchet N."/>
            <person name="Boniface M.C."/>
            <person name="Brunel D."/>
            <person name="Catrice O."/>
            <person name="Chaidir N."/>
            <person name="Claudel C."/>
            <person name="Donnadieu C."/>
            <person name="Faraut T."/>
            <person name="Fievet G."/>
            <person name="Helmstetter N."/>
            <person name="King M."/>
            <person name="Knapp S.J."/>
            <person name="Lai Z."/>
            <person name="Le Paslier M.C."/>
            <person name="Lippi Y."/>
            <person name="Lorenzon L."/>
            <person name="Mandel J.R."/>
            <person name="Marage G."/>
            <person name="Marchand G."/>
            <person name="Marquand E."/>
            <person name="Bret-Mestries E."/>
            <person name="Morien E."/>
            <person name="Nambeesan S."/>
            <person name="Nguyen T."/>
            <person name="Pegot-Espagnet P."/>
            <person name="Pouilly N."/>
            <person name="Raftis F."/>
            <person name="Sallet E."/>
            <person name="Schiex T."/>
            <person name="Thomas J."/>
            <person name="Vandecasteele C."/>
            <person name="Vares D."/>
            <person name="Vear F."/>
            <person name="Vautrin S."/>
            <person name="Crespi M."/>
            <person name="Mangin B."/>
            <person name="Burke J.M."/>
            <person name="Salse J."/>
            <person name="Munos S."/>
            <person name="Vincourt P."/>
            <person name="Rieseberg L.H."/>
            <person name="Langlade N.B."/>
        </authorList>
    </citation>
    <scope>NUCLEOTIDE SEQUENCE [LARGE SCALE GENOMIC DNA]</scope>
    <source>
        <strain evidence="4">cv. SF193</strain>
    </source>
</reference>
<dbReference type="PANTHER" id="PTHR47926">
    <property type="entry name" value="PENTATRICOPEPTIDE REPEAT-CONTAINING PROTEIN"/>
    <property type="match status" value="1"/>
</dbReference>
<dbReference type="EMBL" id="CM007904">
    <property type="protein sequence ID" value="OTF94800.1"/>
    <property type="molecule type" value="Genomic_DNA"/>
</dbReference>
<name>A0A251SBM2_HELAN</name>
<dbReference type="InterPro" id="IPR046960">
    <property type="entry name" value="PPR_At4g14850-like_plant"/>
</dbReference>
<dbReference type="PROSITE" id="PS51375">
    <property type="entry name" value="PPR"/>
    <property type="match status" value="1"/>
</dbReference>
<organism evidence="3 4">
    <name type="scientific">Helianthus annuus</name>
    <name type="common">Common sunflower</name>
    <dbReference type="NCBI Taxonomy" id="4232"/>
    <lineage>
        <taxon>Eukaryota</taxon>
        <taxon>Viridiplantae</taxon>
        <taxon>Streptophyta</taxon>
        <taxon>Embryophyta</taxon>
        <taxon>Tracheophyta</taxon>
        <taxon>Spermatophyta</taxon>
        <taxon>Magnoliopsida</taxon>
        <taxon>eudicotyledons</taxon>
        <taxon>Gunneridae</taxon>
        <taxon>Pentapetalae</taxon>
        <taxon>asterids</taxon>
        <taxon>campanulids</taxon>
        <taxon>Asterales</taxon>
        <taxon>Asteraceae</taxon>
        <taxon>Asteroideae</taxon>
        <taxon>Heliantheae alliance</taxon>
        <taxon>Heliantheae</taxon>
        <taxon>Helianthus</taxon>
    </lineage>
</organism>
<dbReference type="NCBIfam" id="TIGR00756">
    <property type="entry name" value="PPR"/>
    <property type="match status" value="1"/>
</dbReference>
<dbReference type="AlphaFoldDB" id="A0A251SBM2"/>
<proteinExistence type="predicted"/>
<dbReference type="Gene3D" id="1.25.40.10">
    <property type="entry name" value="Tetratricopeptide repeat domain"/>
    <property type="match status" value="1"/>
</dbReference>
<evidence type="ECO:0000313" key="4">
    <source>
        <dbReference type="Proteomes" id="UP000215914"/>
    </source>
</evidence>
<accession>A0A251SBM2</accession>
<evidence type="ECO:0000313" key="3">
    <source>
        <dbReference type="EMBL" id="OTF94800.1"/>
    </source>
</evidence>
<evidence type="ECO:0000256" key="2">
    <source>
        <dbReference type="PROSITE-ProRule" id="PRU00708"/>
    </source>
</evidence>
<feature type="repeat" description="PPR" evidence="2">
    <location>
        <begin position="5"/>
        <end position="39"/>
    </location>
</feature>
<evidence type="ECO:0000256" key="1">
    <source>
        <dbReference type="ARBA" id="ARBA00022737"/>
    </source>
</evidence>
<keyword evidence="1" id="KW-0677">Repeat</keyword>
<dbReference type="InterPro" id="IPR002885">
    <property type="entry name" value="PPR_rpt"/>
</dbReference>
<dbReference type="Pfam" id="PF13041">
    <property type="entry name" value="PPR_2"/>
    <property type="match status" value="1"/>
</dbReference>
<dbReference type="InterPro" id="IPR011990">
    <property type="entry name" value="TPR-like_helical_dom_sf"/>
</dbReference>
<dbReference type="GO" id="GO:0003723">
    <property type="term" value="F:RNA binding"/>
    <property type="evidence" value="ECO:0007669"/>
    <property type="project" value="InterPro"/>
</dbReference>